<gene>
    <name evidence="1" type="ORF">M513_10966</name>
    <name evidence="2" type="ORF">M514_10966</name>
</gene>
<feature type="non-terminal residue" evidence="1">
    <location>
        <position position="82"/>
    </location>
</feature>
<dbReference type="AlphaFoldDB" id="A0A085LT84"/>
<organism evidence="1 3">
    <name type="scientific">Trichuris suis</name>
    <name type="common">pig whipworm</name>
    <dbReference type="NCBI Taxonomy" id="68888"/>
    <lineage>
        <taxon>Eukaryota</taxon>
        <taxon>Metazoa</taxon>
        <taxon>Ecdysozoa</taxon>
        <taxon>Nematoda</taxon>
        <taxon>Enoplea</taxon>
        <taxon>Dorylaimia</taxon>
        <taxon>Trichinellida</taxon>
        <taxon>Trichuridae</taxon>
        <taxon>Trichuris</taxon>
    </lineage>
</organism>
<proteinExistence type="predicted"/>
<accession>A0A085LT84</accession>
<evidence type="ECO:0000313" key="1">
    <source>
        <dbReference type="EMBL" id="KFD48180.1"/>
    </source>
</evidence>
<evidence type="ECO:0000313" key="3">
    <source>
        <dbReference type="Proteomes" id="UP000030764"/>
    </source>
</evidence>
<evidence type="ECO:0000313" key="2">
    <source>
        <dbReference type="EMBL" id="KFD61917.1"/>
    </source>
</evidence>
<reference evidence="1 3" key="1">
    <citation type="journal article" date="2014" name="Nat. Genet.">
        <title>Genome and transcriptome of the porcine whipworm Trichuris suis.</title>
        <authorList>
            <person name="Jex A.R."/>
            <person name="Nejsum P."/>
            <person name="Schwarz E.M."/>
            <person name="Hu L."/>
            <person name="Young N.D."/>
            <person name="Hall R.S."/>
            <person name="Korhonen P.K."/>
            <person name="Liao S."/>
            <person name="Thamsborg S."/>
            <person name="Xia J."/>
            <person name="Xu P."/>
            <person name="Wang S."/>
            <person name="Scheerlinck J.P."/>
            <person name="Hofmann A."/>
            <person name="Sternberg P.W."/>
            <person name="Wang J."/>
            <person name="Gasser R.B."/>
        </authorList>
    </citation>
    <scope>NUCLEOTIDE SEQUENCE [LARGE SCALE GENOMIC DNA]</scope>
    <source>
        <strain evidence="2">DCEP-RM93F</strain>
        <strain evidence="1">DCEP-RM93M</strain>
    </source>
</reference>
<dbReference type="Proteomes" id="UP000030758">
    <property type="component" value="Unassembled WGS sequence"/>
</dbReference>
<name>A0A085LT84_9BILA</name>
<sequence length="82" mass="9155">MTSEESEMIANVLLEEWRSYKGHPQSTLPCWVGQPRSRRNITMQRGHCATCTLALPGSSACHDIVGYQTSDPSVATDPFRFL</sequence>
<dbReference type="EMBL" id="KL367607">
    <property type="protein sequence ID" value="KFD61917.1"/>
    <property type="molecule type" value="Genomic_DNA"/>
</dbReference>
<dbReference type="Proteomes" id="UP000030764">
    <property type="component" value="Unassembled WGS sequence"/>
</dbReference>
<dbReference type="EMBL" id="KL363301">
    <property type="protein sequence ID" value="KFD48180.1"/>
    <property type="molecule type" value="Genomic_DNA"/>
</dbReference>
<protein>
    <submittedName>
        <fullName evidence="1">Uncharacterized protein</fullName>
    </submittedName>
</protein>
<keyword evidence="3" id="KW-1185">Reference proteome</keyword>